<sequence>MTIHITDFARKRHTAKAYAPDRRISDEDMEQVRELLRFSPSSTNLQPWHFVIASTPEGKERVARSAAEKYPFNLPAIRNASHVVVFASRIEADEDYLLRVLAQEEADGRFAGNPEEFKPAMHKGRSMFVDIHQKQLDDGAEWMARQVYINLGQFLLGVAALGIDATPMEGVDTDVLDAEFGLKEMGYQSLFVVPIGYSDPEGDYNGALPKSRLTYGDILTEV</sequence>
<accession>A0A239K284</accession>
<dbReference type="Proteomes" id="UP000198426">
    <property type="component" value="Unassembled WGS sequence"/>
</dbReference>
<dbReference type="AlphaFoldDB" id="A0A239K284"/>
<gene>
    <name evidence="5" type="ORF">SAMN05421757_106158</name>
</gene>
<comment type="similarity">
    <text evidence="1">Belongs to the nitroreductase family.</text>
</comment>
<evidence type="ECO:0000313" key="6">
    <source>
        <dbReference type="Proteomes" id="UP000198426"/>
    </source>
</evidence>
<keyword evidence="2" id="KW-0521">NADP</keyword>
<dbReference type="InterPro" id="IPR000415">
    <property type="entry name" value="Nitroreductase-like"/>
</dbReference>
<dbReference type="PANTHER" id="PTHR43673">
    <property type="entry name" value="NAD(P)H NITROREDUCTASE YDGI-RELATED"/>
    <property type="match status" value="1"/>
</dbReference>
<dbReference type="InterPro" id="IPR029479">
    <property type="entry name" value="Nitroreductase"/>
</dbReference>
<evidence type="ECO:0000313" key="5">
    <source>
        <dbReference type="EMBL" id="SNT11194.1"/>
    </source>
</evidence>
<dbReference type="Pfam" id="PF00881">
    <property type="entry name" value="Nitroreductase"/>
    <property type="match status" value="1"/>
</dbReference>
<dbReference type="GO" id="GO:0016491">
    <property type="term" value="F:oxidoreductase activity"/>
    <property type="evidence" value="ECO:0007669"/>
    <property type="project" value="UniProtKB-KW"/>
</dbReference>
<evidence type="ECO:0000259" key="4">
    <source>
        <dbReference type="Pfam" id="PF00881"/>
    </source>
</evidence>
<name>A0A239K284_9RHOB</name>
<keyword evidence="6" id="KW-1185">Reference proteome</keyword>
<evidence type="ECO:0000256" key="2">
    <source>
        <dbReference type="ARBA" id="ARBA00022857"/>
    </source>
</evidence>
<dbReference type="EMBL" id="FZOY01000006">
    <property type="protein sequence ID" value="SNT11194.1"/>
    <property type="molecule type" value="Genomic_DNA"/>
</dbReference>
<dbReference type="RefSeq" id="WP_089234098.1">
    <property type="nucleotide sequence ID" value="NZ_FZOY01000006.1"/>
</dbReference>
<reference evidence="5 6" key="1">
    <citation type="submission" date="2017-06" db="EMBL/GenBank/DDBJ databases">
        <authorList>
            <person name="Kim H.J."/>
            <person name="Triplett B.A."/>
        </authorList>
    </citation>
    <scope>NUCLEOTIDE SEQUENCE [LARGE SCALE GENOMIC DNA]</scope>
    <source>
        <strain evidence="5 6">DSM 29339</strain>
    </source>
</reference>
<dbReference type="PANTHER" id="PTHR43673:SF10">
    <property type="entry name" value="NADH DEHYDROGENASE_NAD(P)H NITROREDUCTASE XCC3605-RELATED"/>
    <property type="match status" value="1"/>
</dbReference>
<feature type="domain" description="Nitroreductase" evidence="4">
    <location>
        <begin position="9"/>
        <end position="197"/>
    </location>
</feature>
<dbReference type="NCBIfam" id="NF008275">
    <property type="entry name" value="PRK11053.1"/>
    <property type="match status" value="1"/>
</dbReference>
<evidence type="ECO:0000256" key="3">
    <source>
        <dbReference type="ARBA" id="ARBA00023002"/>
    </source>
</evidence>
<evidence type="ECO:0000256" key="1">
    <source>
        <dbReference type="ARBA" id="ARBA00007118"/>
    </source>
</evidence>
<keyword evidence="3" id="KW-0560">Oxidoreductase</keyword>
<dbReference type="InterPro" id="IPR033878">
    <property type="entry name" value="NfsB-like"/>
</dbReference>
<dbReference type="CDD" id="cd02149">
    <property type="entry name" value="NfsB-like"/>
    <property type="match status" value="1"/>
</dbReference>
<organism evidence="5 6">
    <name type="scientific">Tropicimonas sediminicola</name>
    <dbReference type="NCBI Taxonomy" id="1031541"/>
    <lineage>
        <taxon>Bacteria</taxon>
        <taxon>Pseudomonadati</taxon>
        <taxon>Pseudomonadota</taxon>
        <taxon>Alphaproteobacteria</taxon>
        <taxon>Rhodobacterales</taxon>
        <taxon>Roseobacteraceae</taxon>
        <taxon>Tropicimonas</taxon>
    </lineage>
</organism>
<dbReference type="OrthoDB" id="9802510at2"/>
<proteinExistence type="inferred from homology"/>
<dbReference type="Gene3D" id="3.40.109.10">
    <property type="entry name" value="NADH Oxidase"/>
    <property type="match status" value="1"/>
</dbReference>
<protein>
    <submittedName>
        <fullName evidence="5">Dihydropteridine reductase</fullName>
    </submittedName>
</protein>
<dbReference type="SUPFAM" id="SSF55469">
    <property type="entry name" value="FMN-dependent nitroreductase-like"/>
    <property type="match status" value="1"/>
</dbReference>